<evidence type="ECO:0000256" key="1">
    <source>
        <dbReference type="SAM" id="SignalP"/>
    </source>
</evidence>
<gene>
    <name evidence="2" type="ORF">BKP64_13925</name>
</gene>
<keyword evidence="3" id="KW-1185">Reference proteome</keyword>
<name>A0A1D9GNH2_9GAMM</name>
<dbReference type="EMBL" id="CP017715">
    <property type="protein sequence ID" value="AOY89177.1"/>
    <property type="molecule type" value="Genomic_DNA"/>
</dbReference>
<dbReference type="STRING" id="1874317.BKP64_13925"/>
<organism evidence="2 3">
    <name type="scientific">Marinobacter salinus</name>
    <dbReference type="NCBI Taxonomy" id="1874317"/>
    <lineage>
        <taxon>Bacteria</taxon>
        <taxon>Pseudomonadati</taxon>
        <taxon>Pseudomonadota</taxon>
        <taxon>Gammaproteobacteria</taxon>
        <taxon>Pseudomonadales</taxon>
        <taxon>Marinobacteraceae</taxon>
        <taxon>Marinobacter</taxon>
    </lineage>
</organism>
<sequence length="637" mass="70297">MQTTIKGLRFWCCTLAGSASLALFPITTTVAAEDTRVNGFVENATYGRDSVGLSKFRNTLQLEGEKKLGDVGIFSNVSVNGTLRGTYDGVYDLNKDEYGRTAGGAILLEDTAPAPNPDPFVPHGGGIVPTPDFGFDINQNPNDGMIVLGENLHPQDGGVGFGVPVRPCDVDSRGCIDDYLDKDLNELRFQEFNDRADFIRELYVDFDLNFDSGNVLSTRLGKQQVIWGRTDLFRVLDVINPVDFSRNNIYDELEDIRIPMWILKSDYRMGPTEVFDGLAFDDLNFQVVWNFDQFRPHDIGQCGQPNVILDAGCFFRGMNNLWENGGTVANFANGSIATDFGPGQIGIREAHLPSWSLSNTQLGLKLEGVYGDLGFSLNALTYRSQLPSLRGGIPAENAFTGETAVWPGLIAFDIHFPRVNLVGGSLDYYSQGIDTVFRVETAYTSGEEFANTLREKLYSESDVVRYVVGADKSIFIPMLNESQAFLFSGQIFGQHILDHEREQRLLGEAGIPDWEQNWIATLLIKGFYMNGRLSPQIIAAHDVRAQATAIAPSIEWLVNDNFRLTAGANVKVGDGARKFDDCRTCNPWDPFTAAYPGQPAGETAGLSGYEPLGRFQSGPIGMAQKEDEIQLTARYSF</sequence>
<evidence type="ECO:0000313" key="3">
    <source>
        <dbReference type="Proteomes" id="UP000177445"/>
    </source>
</evidence>
<feature type="chain" id="PRO_5009442092" evidence="1">
    <location>
        <begin position="33"/>
        <end position="637"/>
    </location>
</feature>
<keyword evidence="1" id="KW-0732">Signal</keyword>
<dbReference type="KEGG" id="msq:BKP64_13925"/>
<dbReference type="OrthoDB" id="9769143at2"/>
<dbReference type="AlphaFoldDB" id="A0A1D9GNH2"/>
<proteinExistence type="predicted"/>
<dbReference type="Proteomes" id="UP000177445">
    <property type="component" value="Chromosome"/>
</dbReference>
<evidence type="ECO:0000313" key="2">
    <source>
        <dbReference type="EMBL" id="AOY89177.1"/>
    </source>
</evidence>
<protein>
    <submittedName>
        <fullName evidence="2">DUF1302 domain-containing protein</fullName>
    </submittedName>
</protein>
<reference evidence="2 3" key="1">
    <citation type="submission" date="2016-10" db="EMBL/GenBank/DDBJ databases">
        <title>Marinobacter salinus sp. nov., a moderately halophilic bacterium isolated from a tidal flat environment.</title>
        <authorList>
            <person name="Park S.-J."/>
        </authorList>
    </citation>
    <scope>NUCLEOTIDE SEQUENCE [LARGE SCALE GENOMIC DNA]</scope>
    <source>
        <strain evidence="2 3">Hb8</strain>
    </source>
</reference>
<accession>A0A1D9GNH2</accession>
<dbReference type="Pfam" id="PF06980">
    <property type="entry name" value="DUF1302"/>
    <property type="match status" value="1"/>
</dbReference>
<dbReference type="InterPro" id="IPR010727">
    <property type="entry name" value="DUF1302"/>
</dbReference>
<feature type="signal peptide" evidence="1">
    <location>
        <begin position="1"/>
        <end position="32"/>
    </location>
</feature>
<dbReference type="RefSeq" id="WP_070971281.1">
    <property type="nucleotide sequence ID" value="NZ_CP017715.1"/>
</dbReference>